<dbReference type="EMBL" id="JAULSV010000005">
    <property type="protein sequence ID" value="KAK0642933.1"/>
    <property type="molecule type" value="Genomic_DNA"/>
</dbReference>
<dbReference type="AlphaFoldDB" id="A0AA39XZ63"/>
<dbReference type="PANTHER" id="PTHR10622">
    <property type="entry name" value="HET DOMAIN-CONTAINING PROTEIN"/>
    <property type="match status" value="1"/>
</dbReference>
<name>A0AA39XZ63_9PEZI</name>
<organism evidence="1 2">
    <name type="scientific">Cercophora newfieldiana</name>
    <dbReference type="NCBI Taxonomy" id="92897"/>
    <lineage>
        <taxon>Eukaryota</taxon>
        <taxon>Fungi</taxon>
        <taxon>Dikarya</taxon>
        <taxon>Ascomycota</taxon>
        <taxon>Pezizomycotina</taxon>
        <taxon>Sordariomycetes</taxon>
        <taxon>Sordariomycetidae</taxon>
        <taxon>Sordariales</taxon>
        <taxon>Lasiosphaeriaceae</taxon>
        <taxon>Cercophora</taxon>
    </lineage>
</organism>
<reference evidence="1" key="1">
    <citation type="submission" date="2023-06" db="EMBL/GenBank/DDBJ databases">
        <title>Genome-scale phylogeny and comparative genomics of the fungal order Sordariales.</title>
        <authorList>
            <consortium name="Lawrence Berkeley National Laboratory"/>
            <person name="Hensen N."/>
            <person name="Bonometti L."/>
            <person name="Westerberg I."/>
            <person name="Brannstrom I.O."/>
            <person name="Guillou S."/>
            <person name="Cros-Aarteil S."/>
            <person name="Calhoun S."/>
            <person name="Haridas S."/>
            <person name="Kuo A."/>
            <person name="Mondo S."/>
            <person name="Pangilinan J."/>
            <person name="Riley R."/>
            <person name="Labutti K."/>
            <person name="Andreopoulos B."/>
            <person name="Lipzen A."/>
            <person name="Chen C."/>
            <person name="Yanf M."/>
            <person name="Daum C."/>
            <person name="Ng V."/>
            <person name="Clum A."/>
            <person name="Steindorff A."/>
            <person name="Ohm R."/>
            <person name="Martin F."/>
            <person name="Silar P."/>
            <person name="Natvig D."/>
            <person name="Lalanne C."/>
            <person name="Gautier V."/>
            <person name="Ament-Velasquez S.L."/>
            <person name="Kruys A."/>
            <person name="Hutchinson M.I."/>
            <person name="Powell A.J."/>
            <person name="Barry K."/>
            <person name="Miller A.N."/>
            <person name="Grigoriev I.V."/>
            <person name="Debuchy R."/>
            <person name="Gladieux P."/>
            <person name="Thoren M.H."/>
            <person name="Johannesson H."/>
        </authorList>
    </citation>
    <scope>NUCLEOTIDE SEQUENCE</scope>
    <source>
        <strain evidence="1">SMH2532-1</strain>
    </source>
</reference>
<dbReference type="PANTHER" id="PTHR10622:SF10">
    <property type="entry name" value="HET DOMAIN-CONTAINING PROTEIN"/>
    <property type="match status" value="1"/>
</dbReference>
<protein>
    <recommendedName>
        <fullName evidence="3">Heterokaryon incompatibility domain-containing protein</fullName>
    </recommendedName>
</protein>
<sequence>TGDFQLQEVSFKRAPPYAVLSYQRQPEGAVDRSQLSFAMMRSGCERPRMSVTHRFDKFEFYTRRAASLGLEYCWFDMCCIDDSSAARIDEAACDEFTRLQSATECFVHLADVPSSRAGGQWEAEFRRSSYFRSLESLQVVLAASAVEFFSAEGHLLGNKKTLETLLHETMGVPRQALRGAEMCTFSVDERMGWAVSKTAGPNEEDQAYAMQGLLGV</sequence>
<keyword evidence="2" id="KW-1185">Reference proteome</keyword>
<feature type="non-terminal residue" evidence="1">
    <location>
        <position position="1"/>
    </location>
</feature>
<evidence type="ECO:0000313" key="2">
    <source>
        <dbReference type="Proteomes" id="UP001174936"/>
    </source>
</evidence>
<evidence type="ECO:0008006" key="3">
    <source>
        <dbReference type="Google" id="ProtNLM"/>
    </source>
</evidence>
<accession>A0AA39XZ63</accession>
<gene>
    <name evidence="1" type="ORF">B0T16DRAFT_291887</name>
</gene>
<evidence type="ECO:0000313" key="1">
    <source>
        <dbReference type="EMBL" id="KAK0642933.1"/>
    </source>
</evidence>
<feature type="non-terminal residue" evidence="1">
    <location>
        <position position="216"/>
    </location>
</feature>
<dbReference type="Proteomes" id="UP001174936">
    <property type="component" value="Unassembled WGS sequence"/>
</dbReference>
<proteinExistence type="predicted"/>
<comment type="caution">
    <text evidence="1">The sequence shown here is derived from an EMBL/GenBank/DDBJ whole genome shotgun (WGS) entry which is preliminary data.</text>
</comment>